<dbReference type="EMBL" id="KE721231">
    <property type="protein sequence ID" value="ERF71211.1"/>
    <property type="molecule type" value="Genomic_DNA"/>
</dbReference>
<feature type="transmembrane region" description="Helical" evidence="2">
    <location>
        <begin position="459"/>
        <end position="480"/>
    </location>
</feature>
<dbReference type="Proteomes" id="UP000019373">
    <property type="component" value="Unassembled WGS sequence"/>
</dbReference>
<keyword evidence="2" id="KW-0812">Transmembrane</keyword>
<accession>U1GHE7</accession>
<organism evidence="3 4">
    <name type="scientific">Endocarpon pusillum (strain Z07020 / HMAS-L-300199)</name>
    <name type="common">Lichen-forming fungus</name>
    <dbReference type="NCBI Taxonomy" id="1263415"/>
    <lineage>
        <taxon>Eukaryota</taxon>
        <taxon>Fungi</taxon>
        <taxon>Dikarya</taxon>
        <taxon>Ascomycota</taxon>
        <taxon>Pezizomycotina</taxon>
        <taxon>Eurotiomycetes</taxon>
        <taxon>Chaetothyriomycetidae</taxon>
        <taxon>Verrucariales</taxon>
        <taxon>Verrucariaceae</taxon>
        <taxon>Endocarpon</taxon>
    </lineage>
</organism>
<feature type="region of interest" description="Disordered" evidence="1">
    <location>
        <begin position="188"/>
        <end position="261"/>
    </location>
</feature>
<protein>
    <submittedName>
        <fullName evidence="3">Uncharacterized protein</fullName>
    </submittedName>
</protein>
<evidence type="ECO:0000313" key="4">
    <source>
        <dbReference type="Proteomes" id="UP000019373"/>
    </source>
</evidence>
<dbReference type="RefSeq" id="XP_007803145.1">
    <property type="nucleotide sequence ID" value="XM_007804954.1"/>
</dbReference>
<keyword evidence="4" id="KW-1185">Reference proteome</keyword>
<reference evidence="4" key="1">
    <citation type="journal article" date="2014" name="BMC Genomics">
        <title>Genome characteristics reveal the impact of lichenization on lichen-forming fungus Endocarpon pusillum Hedwig (Verrucariales, Ascomycota).</title>
        <authorList>
            <person name="Wang Y.-Y."/>
            <person name="Liu B."/>
            <person name="Zhang X.-Y."/>
            <person name="Zhou Q.-M."/>
            <person name="Zhang T."/>
            <person name="Li H."/>
            <person name="Yu Y.-F."/>
            <person name="Zhang X.-L."/>
            <person name="Hao X.-Y."/>
            <person name="Wang M."/>
            <person name="Wang L."/>
            <person name="Wei J.-C."/>
        </authorList>
    </citation>
    <scope>NUCLEOTIDE SEQUENCE [LARGE SCALE GENOMIC DNA]</scope>
    <source>
        <strain evidence="4">Z07020 / HMAS-L-300199</strain>
    </source>
</reference>
<gene>
    <name evidence="3" type="ORF">EPUS_07894</name>
</gene>
<evidence type="ECO:0000256" key="1">
    <source>
        <dbReference type="SAM" id="MobiDB-lite"/>
    </source>
</evidence>
<dbReference type="HOGENOM" id="CLU_565022_0_0_1"/>
<feature type="transmembrane region" description="Helical" evidence="2">
    <location>
        <begin position="428"/>
        <end position="447"/>
    </location>
</feature>
<sequence>MSNDDDHPVDIENPPTDLEGVNAPLITKPDQTPKTEEEVWLDGIPSVQKPGYGNWIWAEKQCARRSGLTVGEAMAIQAAYRVYQTDGDIQEFQHYVLEFAAATLGSIAEPTGMGSSRWLKPLLDIARGPLSVMDVVIQSSPTVSPVWASFAIFLTTFSTSQNHREFVQERMHTLETLTKLLKLFVPDKDGQSAPQEMSRQDQETQYHTDRALKTDDEQNLPASSAGHTRIPETSQEPAKLVSAVEQTQAKETKPQSGLSDALRLDRKEFDNLIRELLRSRSHESGKQQPADGTSSPFLIIGWFAKGSTDPNERLITLEDDENLFKQIRKRVKFIRGWREYISLKSLCRFGLYKCDIPRGAHVKLSLSNQHASTLSHFFRAYQTSRWHPDKDVSNAWTAWVQKNLNANNEPIEGKYSLELVYNWSPVRLSVLVLFPVLFSFGTGMLYMLKTGDVSTAWTISSYVVTTAGAIVALLAVLGSLKER</sequence>
<proteinExistence type="predicted"/>
<feature type="region of interest" description="Disordered" evidence="1">
    <location>
        <begin position="1"/>
        <end position="33"/>
    </location>
</feature>
<dbReference type="AlphaFoldDB" id="U1GHE7"/>
<dbReference type="eggNOG" id="ENOG502SERI">
    <property type="taxonomic scope" value="Eukaryota"/>
</dbReference>
<feature type="compositionally biased region" description="Basic and acidic residues" evidence="1">
    <location>
        <begin position="198"/>
        <end position="216"/>
    </location>
</feature>
<name>U1GHE7_ENDPU</name>
<dbReference type="GeneID" id="19242773"/>
<keyword evidence="2" id="KW-0472">Membrane</keyword>
<evidence type="ECO:0000313" key="3">
    <source>
        <dbReference type="EMBL" id="ERF71211.1"/>
    </source>
</evidence>
<dbReference type="OrthoDB" id="5420013at2759"/>
<keyword evidence="2" id="KW-1133">Transmembrane helix</keyword>
<feature type="compositionally biased region" description="Polar residues" evidence="1">
    <location>
        <begin position="220"/>
        <end position="236"/>
    </location>
</feature>
<feature type="compositionally biased region" description="Basic and acidic residues" evidence="1">
    <location>
        <begin position="1"/>
        <end position="10"/>
    </location>
</feature>
<evidence type="ECO:0000256" key="2">
    <source>
        <dbReference type="SAM" id="Phobius"/>
    </source>
</evidence>